<organism evidence="2 3">
    <name type="scientific">Streptomyces paromomycinus</name>
    <name type="common">Streptomyces rimosus subsp. paromomycinus</name>
    <dbReference type="NCBI Taxonomy" id="92743"/>
    <lineage>
        <taxon>Bacteria</taxon>
        <taxon>Bacillati</taxon>
        <taxon>Actinomycetota</taxon>
        <taxon>Actinomycetes</taxon>
        <taxon>Kitasatosporales</taxon>
        <taxon>Streptomycetaceae</taxon>
        <taxon>Streptomyces</taxon>
    </lineage>
</organism>
<evidence type="ECO:0000313" key="3">
    <source>
        <dbReference type="Proteomes" id="UP000286746"/>
    </source>
</evidence>
<keyword evidence="3" id="KW-1185">Reference proteome</keyword>
<dbReference type="CDD" id="cd05154">
    <property type="entry name" value="ACAD10_11_N-like"/>
    <property type="match status" value="1"/>
</dbReference>
<accession>A0A401WC99</accession>
<dbReference type="PANTHER" id="PTHR47829">
    <property type="entry name" value="HYDROLASE, PUTATIVE (AFU_ORTHOLOGUE AFUA_1G12880)-RELATED"/>
    <property type="match status" value="1"/>
</dbReference>
<evidence type="ECO:0000259" key="1">
    <source>
        <dbReference type="Pfam" id="PF01636"/>
    </source>
</evidence>
<dbReference type="PANTHER" id="PTHR47829:SF1">
    <property type="entry name" value="HAD FAMILY PHOSPHATASE"/>
    <property type="match status" value="1"/>
</dbReference>
<dbReference type="InterPro" id="IPR052898">
    <property type="entry name" value="ACAD10-like"/>
</dbReference>
<reference evidence="2 3" key="1">
    <citation type="submission" date="2018-11" db="EMBL/GenBank/DDBJ databases">
        <title>Whole genome sequence of Streptomyces paromomycinus NBRC 15454(T).</title>
        <authorList>
            <person name="Komaki H."/>
            <person name="Tamura T."/>
        </authorList>
    </citation>
    <scope>NUCLEOTIDE SEQUENCE [LARGE SCALE GENOMIC DNA]</scope>
    <source>
        <strain evidence="2 3">NBRC 15454</strain>
    </source>
</reference>
<dbReference type="InterPro" id="IPR002575">
    <property type="entry name" value="Aminoglycoside_PTrfase"/>
</dbReference>
<dbReference type="SUPFAM" id="SSF56112">
    <property type="entry name" value="Protein kinase-like (PK-like)"/>
    <property type="match status" value="1"/>
</dbReference>
<dbReference type="AlphaFoldDB" id="A0A401WC99"/>
<protein>
    <submittedName>
        <fullName evidence="2">Acyl-CoA dehydrogenase</fullName>
    </submittedName>
</protein>
<proteinExistence type="predicted"/>
<dbReference type="Proteomes" id="UP000286746">
    <property type="component" value="Unassembled WGS sequence"/>
</dbReference>
<sequence>MSNGTPPPRSAPPGLDLERLRDHLDRELPGAVRGPLDAELIEGGRSNLTYRVTDGTGRWVVRRPPLGHVLATAHDMRREFRVISALHPTAVPVPEALLLCADEAVLGAPFYVMELVEGVPYRTAEQLAGLGPQRTRGVLLSLVDTLVALHAVDPAAVGLEDFGRPDGFLERQLRRWGKQLAASKNRDLPGIDALHEALGAALPASPAPAVVHGDYRLDNVLVGADDRITAVLDWEMSTLGDPLTDLGLLVMYSEQEDVPGSPIATTRGAPGHPEAAELIERYAAGSGRDVSGIAWYTAFAYFKLAVILEGIHYRFTLGQTVGAGFDRIGELVPVFIDRGLATLDTLTTAKEG</sequence>
<dbReference type="Gene3D" id="3.90.1200.10">
    <property type="match status" value="1"/>
</dbReference>
<dbReference type="Gene3D" id="3.30.200.20">
    <property type="entry name" value="Phosphorylase Kinase, domain 1"/>
    <property type="match status" value="1"/>
</dbReference>
<feature type="domain" description="Aminoglycoside phosphotransferase" evidence="1">
    <location>
        <begin position="38"/>
        <end position="275"/>
    </location>
</feature>
<name>A0A401WC99_STREY</name>
<dbReference type="Pfam" id="PF01636">
    <property type="entry name" value="APH"/>
    <property type="match status" value="1"/>
</dbReference>
<dbReference type="InterPro" id="IPR011009">
    <property type="entry name" value="Kinase-like_dom_sf"/>
</dbReference>
<dbReference type="EMBL" id="BHZD01000001">
    <property type="protein sequence ID" value="GCD46975.1"/>
    <property type="molecule type" value="Genomic_DNA"/>
</dbReference>
<gene>
    <name evidence="2" type="ORF">GKJPGBOP_06730</name>
</gene>
<dbReference type="RefSeq" id="WP_125057200.1">
    <property type="nucleotide sequence ID" value="NZ_BHZD01000001.1"/>
</dbReference>
<dbReference type="InterPro" id="IPR041726">
    <property type="entry name" value="ACAD10_11_N"/>
</dbReference>
<evidence type="ECO:0000313" key="2">
    <source>
        <dbReference type="EMBL" id="GCD46975.1"/>
    </source>
</evidence>
<comment type="caution">
    <text evidence="2">The sequence shown here is derived from an EMBL/GenBank/DDBJ whole genome shotgun (WGS) entry which is preliminary data.</text>
</comment>